<protein>
    <submittedName>
        <fullName evidence="8">Glutamine synthetase</fullName>
    </submittedName>
</protein>
<dbReference type="Gene3D" id="3.30.590.10">
    <property type="entry name" value="Glutamine synthetase/guanido kinase, catalytic domain"/>
    <property type="match status" value="1"/>
</dbReference>
<comment type="cofactor">
    <cofactor evidence="1">
        <name>Mg(2+)</name>
        <dbReference type="ChEBI" id="CHEBI:18420"/>
    </cofactor>
</comment>
<dbReference type="SMART" id="SM01230">
    <property type="entry name" value="Gln-synt_C"/>
    <property type="match status" value="1"/>
</dbReference>
<evidence type="ECO:0000256" key="1">
    <source>
        <dbReference type="ARBA" id="ARBA00001946"/>
    </source>
</evidence>
<comment type="caution">
    <text evidence="8">The sequence shown here is derived from an EMBL/GenBank/DDBJ whole genome shotgun (WGS) entry which is preliminary data.</text>
</comment>
<dbReference type="NCBIfam" id="TIGR03105">
    <property type="entry name" value="gln_synth_III"/>
    <property type="match status" value="1"/>
</dbReference>
<dbReference type="EMBL" id="LQPR01000052">
    <property type="protein sequence ID" value="ORW68571.1"/>
    <property type="molecule type" value="Genomic_DNA"/>
</dbReference>
<accession>A0AAJ3NND7</accession>
<evidence type="ECO:0000256" key="3">
    <source>
        <dbReference type="ARBA" id="ARBA00022598"/>
    </source>
</evidence>
<dbReference type="Gene3D" id="3.10.20.70">
    <property type="entry name" value="Glutamine synthetase, N-terminal domain"/>
    <property type="match status" value="1"/>
</dbReference>
<dbReference type="InterPro" id="IPR017536">
    <property type="entry name" value="Glutamine_synthetase_typeIII"/>
</dbReference>
<gene>
    <name evidence="8" type="ORF">AWC23_20930</name>
</gene>
<dbReference type="GO" id="GO:0006542">
    <property type="term" value="P:glutamine biosynthetic process"/>
    <property type="evidence" value="ECO:0007669"/>
    <property type="project" value="InterPro"/>
</dbReference>
<sequence length="442" mass="48179">MLIPELHSRGVRYAVISYVDVHGKSKSKVVPVHHLHDAADGSELFTGAALDGVPQAVDDEEVAAIPDLTRYFILPTRPELAWFPSTLHYKGDVFEACSRGILQRMTARGAELGYTFNLGVETEFFLLRRGERGELLPLSIADNLDKPCYDTRSLLRNFGIIDEIVRAMDEAGFGVYSFDHEDGNGQFETDFGYADAVTTADRITYFRLMVTELAHKYDVIATFMPKPIPSQTGSAGHMNMSLADAGGRNLFASDDDPKGLGLSELGYRFIAGVLKHAPAICAVVAPTVNSYKRLQRRSSNSGFTWAPILACYGGNNRTNMLRIPLAGGRVECRAADSSNNTYLAAALMLAAGLEGIQGAADPGAPNLDNAYLLGDEVLAARGISPLPDSLGSALDGFEADPLALDVFGPAMHKAFLEVKRAEWDAYNAHVSDWELERYLEFF</sequence>
<evidence type="ECO:0000256" key="6">
    <source>
        <dbReference type="RuleBase" id="RU000384"/>
    </source>
</evidence>
<organism evidence="8 9">
    <name type="scientific">Mycobacterium saskatchewanense</name>
    <dbReference type="NCBI Taxonomy" id="220927"/>
    <lineage>
        <taxon>Bacteria</taxon>
        <taxon>Bacillati</taxon>
        <taxon>Actinomycetota</taxon>
        <taxon>Actinomycetes</taxon>
        <taxon>Mycobacteriales</taxon>
        <taxon>Mycobacteriaceae</taxon>
        <taxon>Mycobacterium</taxon>
        <taxon>Mycobacterium simiae complex</taxon>
    </lineage>
</organism>
<dbReference type="InterPro" id="IPR027303">
    <property type="entry name" value="Gln_synth_gly_rich_site"/>
</dbReference>
<dbReference type="PANTHER" id="PTHR43785:SF12">
    <property type="entry name" value="TYPE-1 GLUTAMINE SYNTHETASE 2"/>
    <property type="match status" value="1"/>
</dbReference>
<dbReference type="InterPro" id="IPR008146">
    <property type="entry name" value="Gln_synth_cat_dom"/>
</dbReference>
<comment type="similarity">
    <text evidence="2 5 6">Belongs to the glutamine synthetase family.</text>
</comment>
<evidence type="ECO:0000256" key="4">
    <source>
        <dbReference type="ARBA" id="ARBA00022842"/>
    </source>
</evidence>
<dbReference type="PANTHER" id="PTHR43785">
    <property type="entry name" value="GAMMA-GLUTAMYLPUTRESCINE SYNTHETASE"/>
    <property type="match status" value="1"/>
</dbReference>
<reference evidence="8 9" key="1">
    <citation type="submission" date="2016-01" db="EMBL/GenBank/DDBJ databases">
        <title>The new phylogeny of the genus Mycobacterium.</title>
        <authorList>
            <person name="Tarcisio F."/>
            <person name="Conor M."/>
            <person name="Antonella G."/>
            <person name="Elisabetta G."/>
            <person name="Giulia F.S."/>
            <person name="Sara T."/>
            <person name="Anna F."/>
            <person name="Clotilde B."/>
            <person name="Roberto B."/>
            <person name="Veronica D.S."/>
            <person name="Fabio R."/>
            <person name="Monica P."/>
            <person name="Olivier J."/>
            <person name="Enrico T."/>
            <person name="Nicola S."/>
        </authorList>
    </citation>
    <scope>NUCLEOTIDE SEQUENCE [LARGE SCALE GENOMIC DNA]</scope>
    <source>
        <strain evidence="8 9">DSM 44616</strain>
    </source>
</reference>
<keyword evidence="3" id="KW-0436">Ligase</keyword>
<dbReference type="InterPro" id="IPR036651">
    <property type="entry name" value="Gln_synt_N_sf"/>
</dbReference>
<dbReference type="Pfam" id="PF00120">
    <property type="entry name" value="Gln-synt_C"/>
    <property type="match status" value="1"/>
</dbReference>
<name>A0AAJ3NND7_9MYCO</name>
<keyword evidence="4" id="KW-0460">Magnesium</keyword>
<evidence type="ECO:0000259" key="7">
    <source>
        <dbReference type="PROSITE" id="PS51987"/>
    </source>
</evidence>
<dbReference type="SUPFAM" id="SSF55931">
    <property type="entry name" value="Glutamine synthetase/guanido kinase"/>
    <property type="match status" value="1"/>
</dbReference>
<evidence type="ECO:0000256" key="2">
    <source>
        <dbReference type="ARBA" id="ARBA00009897"/>
    </source>
</evidence>
<feature type="domain" description="GS catalytic" evidence="7">
    <location>
        <begin position="98"/>
        <end position="442"/>
    </location>
</feature>
<dbReference type="PROSITE" id="PS51987">
    <property type="entry name" value="GS_CATALYTIC"/>
    <property type="match status" value="1"/>
</dbReference>
<evidence type="ECO:0000313" key="9">
    <source>
        <dbReference type="Proteomes" id="UP000193387"/>
    </source>
</evidence>
<keyword evidence="9" id="KW-1185">Reference proteome</keyword>
<dbReference type="GO" id="GO:0004356">
    <property type="term" value="F:glutamine synthetase activity"/>
    <property type="evidence" value="ECO:0007669"/>
    <property type="project" value="InterPro"/>
</dbReference>
<dbReference type="PROSITE" id="PS00181">
    <property type="entry name" value="GLNA_ATP"/>
    <property type="match status" value="1"/>
</dbReference>
<dbReference type="SUPFAM" id="SSF54368">
    <property type="entry name" value="Glutamine synthetase, N-terminal domain"/>
    <property type="match status" value="1"/>
</dbReference>
<evidence type="ECO:0000313" key="8">
    <source>
        <dbReference type="EMBL" id="ORW68571.1"/>
    </source>
</evidence>
<dbReference type="Proteomes" id="UP000193387">
    <property type="component" value="Unassembled WGS sequence"/>
</dbReference>
<dbReference type="AlphaFoldDB" id="A0AAJ3NND7"/>
<proteinExistence type="inferred from homology"/>
<dbReference type="InterPro" id="IPR014746">
    <property type="entry name" value="Gln_synth/guanido_kin_cat_dom"/>
</dbReference>
<evidence type="ECO:0000256" key="5">
    <source>
        <dbReference type="PROSITE-ProRule" id="PRU01331"/>
    </source>
</evidence>